<dbReference type="GO" id="GO:0005886">
    <property type="term" value="C:plasma membrane"/>
    <property type="evidence" value="ECO:0007669"/>
    <property type="project" value="UniProtKB-SubCell"/>
</dbReference>
<keyword evidence="5 6" id="KW-0472">Membrane</keyword>
<evidence type="ECO:0000256" key="3">
    <source>
        <dbReference type="ARBA" id="ARBA00022692"/>
    </source>
</evidence>
<dbReference type="GO" id="GO:0015105">
    <property type="term" value="F:arsenite transmembrane transporter activity"/>
    <property type="evidence" value="ECO:0007669"/>
    <property type="project" value="InterPro"/>
</dbReference>
<feature type="transmembrane region" description="Helical" evidence="6">
    <location>
        <begin position="324"/>
        <end position="344"/>
    </location>
</feature>
<proteinExistence type="predicted"/>
<dbReference type="PANTHER" id="PTHR43302:SF5">
    <property type="entry name" value="TRANSPORTER ARSB-RELATED"/>
    <property type="match status" value="1"/>
</dbReference>
<dbReference type="PRINTS" id="PR00758">
    <property type="entry name" value="ARSENICPUMP"/>
</dbReference>
<dbReference type="EMBL" id="CP155620">
    <property type="protein sequence ID" value="XBJ30052.1"/>
    <property type="molecule type" value="Genomic_DNA"/>
</dbReference>
<feature type="transmembrane region" description="Helical" evidence="6">
    <location>
        <begin position="284"/>
        <end position="304"/>
    </location>
</feature>
<dbReference type="CDD" id="cd01118">
    <property type="entry name" value="ArsB_permease"/>
    <property type="match status" value="1"/>
</dbReference>
<feature type="transmembrane region" description="Helical" evidence="6">
    <location>
        <begin position="365"/>
        <end position="394"/>
    </location>
</feature>
<dbReference type="Pfam" id="PF02040">
    <property type="entry name" value="ArsB"/>
    <property type="match status" value="1"/>
</dbReference>
<feature type="transmembrane region" description="Helical" evidence="6">
    <location>
        <begin position="60"/>
        <end position="83"/>
    </location>
</feature>
<accession>A0AAU7E9Y9</accession>
<dbReference type="InterPro" id="IPR000802">
    <property type="entry name" value="Arsenical_pump_ArsB"/>
</dbReference>
<comment type="subcellular location">
    <subcellularLocation>
        <location evidence="1">Cell membrane</location>
        <topology evidence="1">Multi-pass membrane protein</topology>
    </subcellularLocation>
</comment>
<keyword evidence="4 6" id="KW-1133">Transmembrane helix</keyword>
<feature type="transmembrane region" description="Helical" evidence="6">
    <location>
        <begin position="21"/>
        <end position="40"/>
    </location>
</feature>
<evidence type="ECO:0000256" key="5">
    <source>
        <dbReference type="ARBA" id="ARBA00023136"/>
    </source>
</evidence>
<keyword evidence="3 6" id="KW-0812">Transmembrane</keyword>
<sequence>MLAWIIFLSTLILLFWRPWNLPIWSISILGAFVAFVLGIVNFNDVYFVFNMIWDSSLSLIGLIILSFSLEALGFFDKIAFAILQSSKKDQVGQKYTLITYKFMIFIILFTGFLATFFANDGAILIITPIILALFSNFNFKNEKDKFILITFLLIASFACDFLSNTLVISNLTNIITTNYFKLSFLNFAFSMLTPNVFACIVYVVLSLIIAKIFLPKELEFEVKKMPNISQKTFIFCFIFLTFFVLAFFVGEFLKLPISVFSLGGALVFLFIFREKILNFSMLRNAPWGVLIFSFGLYVVVYALHKEGLSENFVFLLKWLQNYENYNTFALGFISAFGSAIFNNLPMVMIGDLALKEYFNNEINYTLIYAHLLGCNIGAKLTPIGSLATLLWLGVLSKQGVKISIKTYFKFSIILSLPVLFSAILGLLLI</sequence>
<reference evidence="7" key="1">
    <citation type="submission" date="2024-05" db="EMBL/GenBank/DDBJ databases">
        <title>Campylobacter coli isolated from environmental waters in Slovenia.</title>
        <authorList>
            <person name="Zautner A.E."/>
            <person name="Bunk B."/>
            <person name="Riedel T."/>
            <person name="Sproeer C."/>
        </authorList>
    </citation>
    <scope>NUCLEOTIDE SEQUENCE</scope>
    <source>
        <strain evidence="7">CCS1377</strain>
    </source>
</reference>
<feature type="transmembrane region" description="Helical" evidence="6">
    <location>
        <begin position="255"/>
        <end position="272"/>
    </location>
</feature>
<feature type="transmembrane region" description="Helical" evidence="6">
    <location>
        <begin position="95"/>
        <end position="116"/>
    </location>
</feature>
<organism evidence="7">
    <name type="scientific">Campylobacter sp. CCS1377</name>
    <dbReference type="NCBI Taxonomy" id="3158229"/>
    <lineage>
        <taxon>Bacteria</taxon>
        <taxon>Pseudomonadati</taxon>
        <taxon>Campylobacterota</taxon>
        <taxon>Epsilonproteobacteria</taxon>
        <taxon>Campylobacterales</taxon>
        <taxon>Campylobacteraceae</taxon>
        <taxon>Campylobacter</taxon>
    </lineage>
</organism>
<feature type="transmembrane region" description="Helical" evidence="6">
    <location>
        <begin position="122"/>
        <end position="139"/>
    </location>
</feature>
<keyword evidence="2" id="KW-1003">Cell membrane</keyword>
<evidence type="ECO:0000256" key="2">
    <source>
        <dbReference type="ARBA" id="ARBA00022475"/>
    </source>
</evidence>
<evidence type="ECO:0000313" key="7">
    <source>
        <dbReference type="EMBL" id="XBJ30052.1"/>
    </source>
</evidence>
<feature type="transmembrane region" description="Helical" evidence="6">
    <location>
        <begin position="187"/>
        <end position="210"/>
    </location>
</feature>
<dbReference type="PANTHER" id="PTHR43302">
    <property type="entry name" value="TRANSPORTER ARSB-RELATED"/>
    <property type="match status" value="1"/>
</dbReference>
<feature type="transmembrane region" description="Helical" evidence="6">
    <location>
        <begin position="406"/>
        <end position="428"/>
    </location>
</feature>
<gene>
    <name evidence="7" type="ORF">AAH949_04290</name>
</gene>
<protein>
    <submittedName>
        <fullName evidence="7">Arsenic transporter</fullName>
    </submittedName>
</protein>
<dbReference type="AlphaFoldDB" id="A0AAU7E9Y9"/>
<feature type="transmembrane region" description="Helical" evidence="6">
    <location>
        <begin position="231"/>
        <end position="249"/>
    </location>
</feature>
<evidence type="ECO:0000256" key="4">
    <source>
        <dbReference type="ARBA" id="ARBA00022989"/>
    </source>
</evidence>
<dbReference type="RefSeq" id="WP_348519079.1">
    <property type="nucleotide sequence ID" value="NZ_CP155620.1"/>
</dbReference>
<name>A0AAU7E9Y9_9BACT</name>
<feature type="transmembrane region" description="Helical" evidence="6">
    <location>
        <begin position="146"/>
        <end position="167"/>
    </location>
</feature>
<evidence type="ECO:0000256" key="6">
    <source>
        <dbReference type="SAM" id="Phobius"/>
    </source>
</evidence>
<evidence type="ECO:0000256" key="1">
    <source>
        <dbReference type="ARBA" id="ARBA00004651"/>
    </source>
</evidence>